<evidence type="ECO:0008006" key="14">
    <source>
        <dbReference type="Google" id="ProtNLM"/>
    </source>
</evidence>
<gene>
    <name evidence="12" type="ORF">N7509_013556</name>
</gene>
<protein>
    <recommendedName>
        <fullName evidence="14">DOMON domain-containing protein</fullName>
    </recommendedName>
</protein>
<feature type="compositionally biased region" description="Low complexity" evidence="7">
    <location>
        <begin position="196"/>
        <end position="205"/>
    </location>
</feature>
<keyword evidence="2" id="KW-0813">Transport</keyword>
<feature type="transmembrane region" description="Helical" evidence="8">
    <location>
        <begin position="359"/>
        <end position="382"/>
    </location>
</feature>
<feature type="transmembrane region" description="Helical" evidence="8">
    <location>
        <begin position="257"/>
        <end position="276"/>
    </location>
</feature>
<evidence type="ECO:0000256" key="5">
    <source>
        <dbReference type="ARBA" id="ARBA00022989"/>
    </source>
</evidence>
<evidence type="ECO:0000256" key="6">
    <source>
        <dbReference type="ARBA" id="ARBA00023136"/>
    </source>
</evidence>
<dbReference type="PANTHER" id="PTHR47797">
    <property type="entry name" value="DEHYDROGENASE, PUTATIVE (AFU_ORTHOLOGUE AFUA_8G05805)-RELATED"/>
    <property type="match status" value="1"/>
</dbReference>
<accession>A0A9W9SE08</accession>
<dbReference type="GeneID" id="81377173"/>
<feature type="domain" description="DOMON" evidence="10">
    <location>
        <begin position="63"/>
        <end position="154"/>
    </location>
</feature>
<keyword evidence="5 8" id="KW-1133">Transmembrane helix</keyword>
<comment type="subcellular location">
    <subcellularLocation>
        <location evidence="1">Membrane</location>
    </subcellularLocation>
</comment>
<feature type="signal peptide" evidence="9">
    <location>
        <begin position="1"/>
        <end position="20"/>
    </location>
</feature>
<evidence type="ECO:0000313" key="13">
    <source>
        <dbReference type="Proteomes" id="UP001147747"/>
    </source>
</evidence>
<dbReference type="Gene3D" id="1.20.120.1770">
    <property type="match status" value="1"/>
</dbReference>
<evidence type="ECO:0000256" key="2">
    <source>
        <dbReference type="ARBA" id="ARBA00022448"/>
    </source>
</evidence>
<feature type="domain" description="Cytochrome b561" evidence="11">
    <location>
        <begin position="222"/>
        <end position="344"/>
    </location>
</feature>
<dbReference type="Proteomes" id="UP001147747">
    <property type="component" value="Unassembled WGS sequence"/>
</dbReference>
<dbReference type="GO" id="GO:0016020">
    <property type="term" value="C:membrane"/>
    <property type="evidence" value="ECO:0007669"/>
    <property type="project" value="UniProtKB-SubCell"/>
</dbReference>
<dbReference type="Pfam" id="PF16010">
    <property type="entry name" value="CDH-cyt"/>
    <property type="match status" value="1"/>
</dbReference>
<dbReference type="CDD" id="cd08760">
    <property type="entry name" value="Cyt_b561_FRRS1_like"/>
    <property type="match status" value="1"/>
</dbReference>
<keyword evidence="3 8" id="KW-0812">Transmembrane</keyword>
<keyword evidence="4" id="KW-0249">Electron transport</keyword>
<keyword evidence="6 8" id="KW-0472">Membrane</keyword>
<keyword evidence="13" id="KW-1185">Reference proteome</keyword>
<organism evidence="12 13">
    <name type="scientific">Penicillium cosmopolitanum</name>
    <dbReference type="NCBI Taxonomy" id="1131564"/>
    <lineage>
        <taxon>Eukaryota</taxon>
        <taxon>Fungi</taxon>
        <taxon>Dikarya</taxon>
        <taxon>Ascomycota</taxon>
        <taxon>Pezizomycotina</taxon>
        <taxon>Eurotiomycetes</taxon>
        <taxon>Eurotiomycetidae</taxon>
        <taxon>Eurotiales</taxon>
        <taxon>Aspergillaceae</taxon>
        <taxon>Penicillium</taxon>
    </lineage>
</organism>
<feature type="transmembrane region" description="Helical" evidence="8">
    <location>
        <begin position="224"/>
        <end position="245"/>
    </location>
</feature>
<evidence type="ECO:0000256" key="4">
    <source>
        <dbReference type="ARBA" id="ARBA00022982"/>
    </source>
</evidence>
<sequence length="390" mass="41870">MAQIYLYIYLWLLTATFTLSQIQTFVPPGQNGVSYSVNIPETTASTGTGPIFFQLKSTTPLQWFAFGQGSIMQGANIFIVYASSDGNNVTVSPRLGVEHVMPLYNSKAQLSVLNNSGISNGVITANIRCDSCITWPGGSEDVSSSSSPWVWAVKYGTPLNTNSLAASINIHDLEGIAAIDLQKATGGTSDNPFTASNSMSSSSSSHPISTVNTGSVESRRKAHAIIMILVFVIFLPSFALMIRIIPSSKIVYFHASFQLLTLALAIAGFGIGISMARSLDFIGMYHPIIGMVTVPSLILFQPAMGFIQHRYFRKTGSKGVFSYLHRWFGRCFIVLGIINAGLGFRLTGIGLPIAPVGAVIAYGVVAGIVGIVYALTILFLTLRKRKVSSS</sequence>
<feature type="region of interest" description="Disordered" evidence="7">
    <location>
        <begin position="192"/>
        <end position="212"/>
    </location>
</feature>
<proteinExistence type="predicted"/>
<dbReference type="RefSeq" id="XP_056481700.1">
    <property type="nucleotide sequence ID" value="XM_056638193.1"/>
</dbReference>
<evidence type="ECO:0000256" key="3">
    <source>
        <dbReference type="ARBA" id="ARBA00022692"/>
    </source>
</evidence>
<dbReference type="InterPro" id="IPR015920">
    <property type="entry name" value="Cellobiose_DH-like_cyt"/>
</dbReference>
<dbReference type="SMART" id="SM00664">
    <property type="entry name" value="DoH"/>
    <property type="match status" value="1"/>
</dbReference>
<name>A0A9W9SE08_9EURO</name>
<feature type="chain" id="PRO_5040815444" description="DOMON domain-containing protein" evidence="9">
    <location>
        <begin position="21"/>
        <end position="390"/>
    </location>
</feature>
<evidence type="ECO:0000259" key="10">
    <source>
        <dbReference type="SMART" id="SM00664"/>
    </source>
</evidence>
<keyword evidence="9" id="KW-0732">Signal</keyword>
<dbReference type="CDD" id="cd09630">
    <property type="entry name" value="CDH_like_cytochrome"/>
    <property type="match status" value="1"/>
</dbReference>
<evidence type="ECO:0000313" key="12">
    <source>
        <dbReference type="EMBL" id="KAJ5376670.1"/>
    </source>
</evidence>
<evidence type="ECO:0000259" key="11">
    <source>
        <dbReference type="SMART" id="SM00665"/>
    </source>
</evidence>
<reference evidence="12" key="2">
    <citation type="journal article" date="2023" name="IMA Fungus">
        <title>Comparative genomic study of the Penicillium genus elucidates a diverse pangenome and 15 lateral gene transfer events.</title>
        <authorList>
            <person name="Petersen C."/>
            <person name="Sorensen T."/>
            <person name="Nielsen M.R."/>
            <person name="Sondergaard T.E."/>
            <person name="Sorensen J.L."/>
            <person name="Fitzpatrick D.A."/>
            <person name="Frisvad J.C."/>
            <person name="Nielsen K.L."/>
        </authorList>
    </citation>
    <scope>NUCLEOTIDE SEQUENCE</scope>
    <source>
        <strain evidence="12">IBT 29677</strain>
    </source>
</reference>
<evidence type="ECO:0000256" key="8">
    <source>
        <dbReference type="SAM" id="Phobius"/>
    </source>
</evidence>
<dbReference type="EMBL" id="JAPZBU010000012">
    <property type="protein sequence ID" value="KAJ5376670.1"/>
    <property type="molecule type" value="Genomic_DNA"/>
</dbReference>
<evidence type="ECO:0000256" key="9">
    <source>
        <dbReference type="SAM" id="SignalP"/>
    </source>
</evidence>
<dbReference type="AlphaFoldDB" id="A0A9W9SE08"/>
<dbReference type="PANTHER" id="PTHR47797:SF1">
    <property type="entry name" value="CYTOCHROME B561 DOMAIN-CONTAINING PROTEIN-RELATED"/>
    <property type="match status" value="1"/>
</dbReference>
<feature type="transmembrane region" description="Helical" evidence="8">
    <location>
        <begin position="327"/>
        <end position="347"/>
    </location>
</feature>
<reference evidence="12" key="1">
    <citation type="submission" date="2022-12" db="EMBL/GenBank/DDBJ databases">
        <authorList>
            <person name="Petersen C."/>
        </authorList>
    </citation>
    <scope>NUCLEOTIDE SEQUENCE</scope>
    <source>
        <strain evidence="12">IBT 29677</strain>
    </source>
</reference>
<evidence type="ECO:0000256" key="1">
    <source>
        <dbReference type="ARBA" id="ARBA00004370"/>
    </source>
</evidence>
<dbReference type="SUPFAM" id="SSF49344">
    <property type="entry name" value="CBD9-like"/>
    <property type="match status" value="1"/>
</dbReference>
<dbReference type="InterPro" id="IPR006593">
    <property type="entry name" value="Cyt_b561/ferric_Rdtase_TM"/>
</dbReference>
<dbReference type="OrthoDB" id="19261at2759"/>
<feature type="transmembrane region" description="Helical" evidence="8">
    <location>
        <begin position="288"/>
        <end position="307"/>
    </location>
</feature>
<evidence type="ECO:0000256" key="7">
    <source>
        <dbReference type="SAM" id="MobiDB-lite"/>
    </source>
</evidence>
<dbReference type="InterPro" id="IPR005018">
    <property type="entry name" value="DOMON_domain"/>
</dbReference>
<dbReference type="SMART" id="SM00665">
    <property type="entry name" value="B561"/>
    <property type="match status" value="1"/>
</dbReference>
<dbReference type="Gene3D" id="2.60.40.1210">
    <property type="entry name" value="Cellobiose dehydrogenase, cytochrome domain"/>
    <property type="match status" value="1"/>
</dbReference>
<comment type="caution">
    <text evidence="12">The sequence shown here is derived from an EMBL/GenBank/DDBJ whole genome shotgun (WGS) entry which is preliminary data.</text>
</comment>